<evidence type="ECO:0000313" key="6">
    <source>
        <dbReference type="EMBL" id="SEG51720.1"/>
    </source>
</evidence>
<dbReference type="EMBL" id="FNUZ01000005">
    <property type="protein sequence ID" value="SEG51720.1"/>
    <property type="molecule type" value="Genomic_DNA"/>
</dbReference>
<proteinExistence type="inferred from homology"/>
<keyword evidence="3" id="KW-0238">DNA-binding</keyword>
<protein>
    <submittedName>
        <fullName evidence="6">Regulatory helix-turn-helix protein, lysR family</fullName>
    </submittedName>
</protein>
<dbReference type="GO" id="GO:0003677">
    <property type="term" value="F:DNA binding"/>
    <property type="evidence" value="ECO:0007669"/>
    <property type="project" value="UniProtKB-KW"/>
</dbReference>
<dbReference type="AlphaFoldDB" id="A0A1H6AU05"/>
<dbReference type="Pfam" id="PF00126">
    <property type="entry name" value="HTH_1"/>
    <property type="match status" value="1"/>
</dbReference>
<dbReference type="InterPro" id="IPR036390">
    <property type="entry name" value="WH_DNA-bd_sf"/>
</dbReference>
<dbReference type="PANTHER" id="PTHR30346:SF0">
    <property type="entry name" value="HCA OPERON TRANSCRIPTIONAL ACTIVATOR HCAR"/>
    <property type="match status" value="1"/>
</dbReference>
<comment type="similarity">
    <text evidence="1">Belongs to the LysR transcriptional regulatory family.</text>
</comment>
<gene>
    <name evidence="6" type="ORF">SAMN04488045_3150</name>
</gene>
<feature type="domain" description="HTH lysR-type" evidence="5">
    <location>
        <begin position="15"/>
        <end position="67"/>
    </location>
</feature>
<dbReference type="RefSeq" id="WP_160006923.1">
    <property type="nucleotide sequence ID" value="NZ_FNUZ01000005.1"/>
</dbReference>
<dbReference type="InterPro" id="IPR000847">
    <property type="entry name" value="LysR_HTH_N"/>
</dbReference>
<dbReference type="Gene3D" id="1.10.10.10">
    <property type="entry name" value="Winged helix-like DNA-binding domain superfamily/Winged helix DNA-binding domain"/>
    <property type="match status" value="1"/>
</dbReference>
<dbReference type="Proteomes" id="UP000236752">
    <property type="component" value="Unassembled WGS sequence"/>
</dbReference>
<evidence type="ECO:0000313" key="7">
    <source>
        <dbReference type="Proteomes" id="UP000236752"/>
    </source>
</evidence>
<name>A0A1H6AU05_9RHOB</name>
<dbReference type="InterPro" id="IPR036388">
    <property type="entry name" value="WH-like_DNA-bd_sf"/>
</dbReference>
<organism evidence="6 7">
    <name type="scientific">Thalassococcus halodurans</name>
    <dbReference type="NCBI Taxonomy" id="373675"/>
    <lineage>
        <taxon>Bacteria</taxon>
        <taxon>Pseudomonadati</taxon>
        <taxon>Pseudomonadota</taxon>
        <taxon>Alphaproteobacteria</taxon>
        <taxon>Rhodobacterales</taxon>
        <taxon>Roseobacteraceae</taxon>
        <taxon>Thalassococcus</taxon>
    </lineage>
</organism>
<dbReference type="OrthoDB" id="7649166at2"/>
<evidence type="ECO:0000256" key="1">
    <source>
        <dbReference type="ARBA" id="ARBA00009437"/>
    </source>
</evidence>
<dbReference type="PROSITE" id="PS50931">
    <property type="entry name" value="HTH_LYSR"/>
    <property type="match status" value="1"/>
</dbReference>
<keyword evidence="2" id="KW-0805">Transcription regulation</keyword>
<keyword evidence="4" id="KW-0804">Transcription</keyword>
<keyword evidence="7" id="KW-1185">Reference proteome</keyword>
<evidence type="ECO:0000256" key="4">
    <source>
        <dbReference type="ARBA" id="ARBA00023163"/>
    </source>
</evidence>
<dbReference type="PANTHER" id="PTHR30346">
    <property type="entry name" value="TRANSCRIPTIONAL DUAL REGULATOR HCAR-RELATED"/>
    <property type="match status" value="1"/>
</dbReference>
<dbReference type="GO" id="GO:0032993">
    <property type="term" value="C:protein-DNA complex"/>
    <property type="evidence" value="ECO:0007669"/>
    <property type="project" value="TreeGrafter"/>
</dbReference>
<evidence type="ECO:0000256" key="3">
    <source>
        <dbReference type="ARBA" id="ARBA00023125"/>
    </source>
</evidence>
<evidence type="ECO:0000256" key="2">
    <source>
        <dbReference type="ARBA" id="ARBA00023015"/>
    </source>
</evidence>
<accession>A0A1H6AU05</accession>
<reference evidence="6 7" key="1">
    <citation type="submission" date="2016-10" db="EMBL/GenBank/DDBJ databases">
        <authorList>
            <person name="de Groot N.N."/>
        </authorList>
    </citation>
    <scope>NUCLEOTIDE SEQUENCE [LARGE SCALE GENOMIC DNA]</scope>
    <source>
        <strain evidence="6 7">DSM 26915</strain>
    </source>
</reference>
<sequence length="293" mass="32755">MSKLTRNANVSVDMLRAFVTLAECLNLTRASETLKVTRQTVRRHITDLEEIKGEKLFTLHRHEYSLTQFGAESIPEAKSILRQIEGWSGSANLARRSAEFLESAEYTDSDGRKFYSQQHSISSIAKNGLPILKAALASWGSAQTQIEDSAMEDIRPYMVVYRKSAGGWICVEIGEESAYAKWFGWAWSKSAIGRLLQEDNAGDDYNDFIAGAYARIYSEGGVRLDHIYAHLPREDSSESVPVSFQRMLMGCVFPDETPALAMVAVITDQIEIKTLENIELPPLSDEVKAIFST</sequence>
<dbReference type="GO" id="GO:0003700">
    <property type="term" value="F:DNA-binding transcription factor activity"/>
    <property type="evidence" value="ECO:0007669"/>
    <property type="project" value="InterPro"/>
</dbReference>
<evidence type="ECO:0000259" key="5">
    <source>
        <dbReference type="PROSITE" id="PS50931"/>
    </source>
</evidence>
<dbReference type="SUPFAM" id="SSF46785">
    <property type="entry name" value="Winged helix' DNA-binding domain"/>
    <property type="match status" value="1"/>
</dbReference>